<evidence type="ECO:0000313" key="4">
    <source>
        <dbReference type="EMBL" id="RVX75038.1"/>
    </source>
</evidence>
<dbReference type="OrthoDB" id="10267950at2759"/>
<feature type="domain" description="ATP adenylyltransferase C-terminal" evidence="2">
    <location>
        <begin position="205"/>
        <end position="308"/>
    </location>
</feature>
<gene>
    <name evidence="4" type="ORF">B0A52_01315</name>
</gene>
<name>A0A438NH37_EXOME</name>
<feature type="compositionally biased region" description="Basic and acidic residues" evidence="1">
    <location>
        <begin position="1"/>
        <end position="11"/>
    </location>
</feature>
<feature type="compositionally biased region" description="Polar residues" evidence="1">
    <location>
        <begin position="12"/>
        <end position="21"/>
    </location>
</feature>
<protein>
    <submittedName>
        <fullName evidence="4">Uncharacterized protein</fullName>
    </submittedName>
</protein>
<dbReference type="Pfam" id="PF09830">
    <property type="entry name" value="ATP_transf"/>
    <property type="match status" value="1"/>
</dbReference>
<evidence type="ECO:0000256" key="1">
    <source>
        <dbReference type="SAM" id="MobiDB-lite"/>
    </source>
</evidence>
<feature type="region of interest" description="Disordered" evidence="1">
    <location>
        <begin position="74"/>
        <end position="96"/>
    </location>
</feature>
<feature type="domain" description="Ap4A phosphorylase 1/2 N-terminal" evidence="3">
    <location>
        <begin position="32"/>
        <end position="181"/>
    </location>
</feature>
<proteinExistence type="predicted"/>
<dbReference type="InterPro" id="IPR009163">
    <property type="entry name" value="Ap4A_phos1/2"/>
</dbReference>
<dbReference type="PANTHER" id="PTHR38420">
    <property type="entry name" value="AP-4-A PHOSPHORYLASE II"/>
    <property type="match status" value="1"/>
</dbReference>
<dbReference type="InterPro" id="IPR019200">
    <property type="entry name" value="ATP_adenylylTrfase_C"/>
</dbReference>
<feature type="region of interest" description="Disordered" evidence="1">
    <location>
        <begin position="1"/>
        <end position="21"/>
    </location>
</feature>
<sequence length="312" mass="34240">MTLDELFKSSDTEGSTNPSSPIVLQPDLEAYALSRFDQAVAAGKLIYGPSTAEIIDDNGFKFELRMAPAAQKKPIISHDAPERKNGKKGNPFLPPNPEEIVSTVGDHHYLLLNKFSFYRPSLLITTKQYISQEEALTADDLTALWVVMQNFSGRYLGIYNCGYHSGSSQGHKHMQIWPYPDEEKLGFRIFPSHATSESLIADSIPKIPYKHFVLRLPANATADTLIQNHDRLLQATRHAQQQAGSGSAHNVIISKEWICLIPRRRSGFETGSGVNSGGVTGCAVVTSEAERQAWISGGPAAYLKSVAIALDD</sequence>
<dbReference type="Gene3D" id="3.30.428.70">
    <property type="match status" value="1"/>
</dbReference>
<dbReference type="AlphaFoldDB" id="A0A438NH37"/>
<dbReference type="SUPFAM" id="SSF54197">
    <property type="entry name" value="HIT-like"/>
    <property type="match status" value="1"/>
</dbReference>
<accession>A0A438NH37</accession>
<dbReference type="InterPro" id="IPR043171">
    <property type="entry name" value="Ap4A_phos1/2-like"/>
</dbReference>
<organism evidence="4 5">
    <name type="scientific">Exophiala mesophila</name>
    <name type="common">Black yeast-like fungus</name>
    <dbReference type="NCBI Taxonomy" id="212818"/>
    <lineage>
        <taxon>Eukaryota</taxon>
        <taxon>Fungi</taxon>
        <taxon>Dikarya</taxon>
        <taxon>Ascomycota</taxon>
        <taxon>Pezizomycotina</taxon>
        <taxon>Eurotiomycetes</taxon>
        <taxon>Chaetothyriomycetidae</taxon>
        <taxon>Chaetothyriales</taxon>
        <taxon>Herpotrichiellaceae</taxon>
        <taxon>Exophiala</taxon>
    </lineage>
</organism>
<evidence type="ECO:0000313" key="5">
    <source>
        <dbReference type="Proteomes" id="UP000288859"/>
    </source>
</evidence>
<dbReference type="Pfam" id="PF19327">
    <property type="entry name" value="Ap4A_phos_N"/>
    <property type="match status" value="1"/>
</dbReference>
<dbReference type="Proteomes" id="UP000288859">
    <property type="component" value="Unassembled WGS sequence"/>
</dbReference>
<dbReference type="VEuPathDB" id="FungiDB:PV10_04675"/>
<evidence type="ECO:0000259" key="2">
    <source>
        <dbReference type="Pfam" id="PF09830"/>
    </source>
</evidence>
<reference evidence="4 5" key="1">
    <citation type="submission" date="2017-03" db="EMBL/GenBank/DDBJ databases">
        <title>Genomes of endolithic fungi from Antarctica.</title>
        <authorList>
            <person name="Coleine C."/>
            <person name="Masonjones S."/>
            <person name="Stajich J.E."/>
        </authorList>
    </citation>
    <scope>NUCLEOTIDE SEQUENCE [LARGE SCALE GENOMIC DNA]</scope>
    <source>
        <strain evidence="4 5">CCFEE 6314</strain>
    </source>
</reference>
<dbReference type="EMBL" id="NAJM01000003">
    <property type="protein sequence ID" value="RVX75038.1"/>
    <property type="molecule type" value="Genomic_DNA"/>
</dbReference>
<evidence type="ECO:0000259" key="3">
    <source>
        <dbReference type="Pfam" id="PF19327"/>
    </source>
</evidence>
<dbReference type="InterPro" id="IPR045759">
    <property type="entry name" value="Ap4A_phos1/2_N"/>
</dbReference>
<dbReference type="GO" id="GO:0003877">
    <property type="term" value="F:ATP:ADP adenylyltransferase activity"/>
    <property type="evidence" value="ECO:0007669"/>
    <property type="project" value="InterPro"/>
</dbReference>
<dbReference type="GO" id="GO:0009117">
    <property type="term" value="P:nucleotide metabolic process"/>
    <property type="evidence" value="ECO:0007669"/>
    <property type="project" value="InterPro"/>
</dbReference>
<comment type="caution">
    <text evidence="4">The sequence shown here is derived from an EMBL/GenBank/DDBJ whole genome shotgun (WGS) entry which is preliminary data.</text>
</comment>
<dbReference type="PANTHER" id="PTHR38420:SF1">
    <property type="entry name" value="PUTATIVE (AFU_ORTHOLOGUE AFUA_5G14690)-RELATED"/>
    <property type="match status" value="1"/>
</dbReference>
<dbReference type="InterPro" id="IPR036265">
    <property type="entry name" value="HIT-like_sf"/>
</dbReference>
<dbReference type="GO" id="GO:0005524">
    <property type="term" value="F:ATP binding"/>
    <property type="evidence" value="ECO:0007669"/>
    <property type="project" value="InterPro"/>
</dbReference>